<organism evidence="2 3">
    <name type="scientific">Marinobacterium iners DSM 11526</name>
    <dbReference type="NCBI Taxonomy" id="1122198"/>
    <lineage>
        <taxon>Bacteria</taxon>
        <taxon>Pseudomonadati</taxon>
        <taxon>Pseudomonadota</taxon>
        <taxon>Gammaproteobacteria</taxon>
        <taxon>Oceanospirillales</taxon>
        <taxon>Oceanospirillaceae</taxon>
        <taxon>Marinobacterium</taxon>
    </lineage>
</organism>
<feature type="transmembrane region" description="Helical" evidence="1">
    <location>
        <begin position="91"/>
        <end position="110"/>
    </location>
</feature>
<dbReference type="EMBL" id="FNRJ01000033">
    <property type="protein sequence ID" value="SEB18255.1"/>
    <property type="molecule type" value="Genomic_DNA"/>
</dbReference>
<reference evidence="3" key="1">
    <citation type="submission" date="2016-10" db="EMBL/GenBank/DDBJ databases">
        <authorList>
            <person name="Varghese N."/>
            <person name="Submissions S."/>
        </authorList>
    </citation>
    <scope>NUCLEOTIDE SEQUENCE [LARGE SCALE GENOMIC DNA]</scope>
    <source>
        <strain evidence="3">DSM 11526</strain>
    </source>
</reference>
<dbReference type="Gene3D" id="1.10.3730.20">
    <property type="match status" value="2"/>
</dbReference>
<keyword evidence="1" id="KW-0472">Membrane</keyword>
<gene>
    <name evidence="2" type="ORF">SAMN02745729_1339</name>
</gene>
<name>A0A1H4H989_9GAMM</name>
<keyword evidence="1" id="KW-0812">Transmembrane</keyword>
<dbReference type="RefSeq" id="WP_091828219.1">
    <property type="nucleotide sequence ID" value="NZ_FNRJ01000033.1"/>
</dbReference>
<keyword evidence="1" id="KW-1133">Transmembrane helix</keyword>
<evidence type="ECO:0000313" key="2">
    <source>
        <dbReference type="EMBL" id="SEB18255.1"/>
    </source>
</evidence>
<evidence type="ECO:0000313" key="3">
    <source>
        <dbReference type="Proteomes" id="UP000242469"/>
    </source>
</evidence>
<dbReference type="OrthoDB" id="9783707at2"/>
<keyword evidence="3" id="KW-1185">Reference proteome</keyword>
<sequence>MTPAAIGLILVSALLHAGWNLIGKRTAQTVRFYAWAMGLGMLIFSPLLLRVWPEVTALPSAFWWLLLASGLCQTLYLTGLAKAYRHGNLNIVYPLARALPVLIVPAVVLITYGQSQLQATDLIGMCLIILGSLALPLVCWREWHWRDYRTPAIAWVLLAACATAGYSVLDSAAIQLMKQQGMDAFAAGSSFVVLQAAACLIWMLPLVRWGFGESLRVVPDFGWTLLAGSFIIGTYLLILVSMSMVSEVSYVVALRQVSIPLGVLIGVIWLREPVSLPRLQGLVVMVAGLFLVSL</sequence>
<protein>
    <recommendedName>
        <fullName evidence="4">EamA-like transporter family protein</fullName>
    </recommendedName>
</protein>
<feature type="transmembrane region" description="Helical" evidence="1">
    <location>
        <begin position="184"/>
        <end position="209"/>
    </location>
</feature>
<feature type="transmembrane region" description="Helical" evidence="1">
    <location>
        <begin position="221"/>
        <end position="240"/>
    </location>
</feature>
<evidence type="ECO:0000256" key="1">
    <source>
        <dbReference type="SAM" id="Phobius"/>
    </source>
</evidence>
<feature type="transmembrane region" description="Helical" evidence="1">
    <location>
        <begin position="30"/>
        <end position="49"/>
    </location>
</feature>
<dbReference type="Proteomes" id="UP000242469">
    <property type="component" value="Unassembled WGS sequence"/>
</dbReference>
<evidence type="ECO:0008006" key="4">
    <source>
        <dbReference type="Google" id="ProtNLM"/>
    </source>
</evidence>
<dbReference type="STRING" id="1122198.SAMN02745729_1339"/>
<proteinExistence type="predicted"/>
<feature type="transmembrane region" description="Helical" evidence="1">
    <location>
        <begin position="122"/>
        <end position="140"/>
    </location>
</feature>
<accession>A0A1H4H989</accession>
<dbReference type="SUPFAM" id="SSF103481">
    <property type="entry name" value="Multidrug resistance efflux transporter EmrE"/>
    <property type="match status" value="2"/>
</dbReference>
<feature type="transmembrane region" description="Helical" evidence="1">
    <location>
        <begin position="61"/>
        <end position="79"/>
    </location>
</feature>
<feature type="transmembrane region" description="Helical" evidence="1">
    <location>
        <begin position="252"/>
        <end position="270"/>
    </location>
</feature>
<feature type="transmembrane region" description="Helical" evidence="1">
    <location>
        <begin position="276"/>
        <end position="293"/>
    </location>
</feature>
<dbReference type="AlphaFoldDB" id="A0A1H4H989"/>
<dbReference type="InterPro" id="IPR037185">
    <property type="entry name" value="EmrE-like"/>
</dbReference>